<dbReference type="Proteomes" id="UP000799537">
    <property type="component" value="Unassembled WGS sequence"/>
</dbReference>
<organism evidence="1 2">
    <name type="scientific">Zasmidium cellare ATCC 36951</name>
    <dbReference type="NCBI Taxonomy" id="1080233"/>
    <lineage>
        <taxon>Eukaryota</taxon>
        <taxon>Fungi</taxon>
        <taxon>Dikarya</taxon>
        <taxon>Ascomycota</taxon>
        <taxon>Pezizomycotina</taxon>
        <taxon>Dothideomycetes</taxon>
        <taxon>Dothideomycetidae</taxon>
        <taxon>Mycosphaerellales</taxon>
        <taxon>Mycosphaerellaceae</taxon>
        <taxon>Zasmidium</taxon>
    </lineage>
</organism>
<sequence length="502" mass="56481">MANIYANARQVLVYLGRPFDGHAETMQAITDAIAQLKAKYSDTAALRLALELNTELPDVRLPVALTEERLIAFYSSRWFTRLWALQEVALSRNAIAFYGHESIILMDAILLAQWIGKRDYQRGSFRNRKLGLLARSIDYARALYRMRCFYEYPSSHALGDCRPGVSCPGLPLHDMLRETHDHLNSEPRDKVYAILGLCGADVGEKIKPDYSLPLPTVYTQAARLACLVDGDEDSLDITRLARVLGNKPTQWYKEHNWPTWVPLWQEVYDPLVNPCGFPWWMFNAAGDTTAELTPAPLGDPVLRCEGVVVDEVEYVSRPFVPLSEHETTDDLRLDFENAVRELSPLAAKALTPNGQSYTTALGLTLACGYYPFMQSEYSLGETHFGAALQNTSLRSLVALLSQSARDNLDEGLGDEARYLLQFQIHTRFRSVFFTKRGYMGLGSQHMMVDDVVCVPFGSDAPWMLRREGGHYVFLGPCYVHGIMGGEFMRAASGDLVRSFEIH</sequence>
<dbReference type="RefSeq" id="XP_033669117.1">
    <property type="nucleotide sequence ID" value="XM_033805967.1"/>
</dbReference>
<evidence type="ECO:0000313" key="1">
    <source>
        <dbReference type="EMBL" id="KAF2168228.1"/>
    </source>
</evidence>
<keyword evidence="2" id="KW-1185">Reference proteome</keyword>
<evidence type="ECO:0000313" key="2">
    <source>
        <dbReference type="Proteomes" id="UP000799537"/>
    </source>
</evidence>
<dbReference type="PANTHER" id="PTHR24148">
    <property type="entry name" value="ANKYRIN REPEAT DOMAIN-CONTAINING PROTEIN 39 HOMOLOG-RELATED"/>
    <property type="match status" value="1"/>
</dbReference>
<dbReference type="EMBL" id="ML993591">
    <property type="protein sequence ID" value="KAF2168228.1"/>
    <property type="molecule type" value="Genomic_DNA"/>
</dbReference>
<dbReference type="OrthoDB" id="3634498at2759"/>
<dbReference type="Pfam" id="PF26639">
    <property type="entry name" value="Het-6_barrel"/>
    <property type="match status" value="1"/>
</dbReference>
<reference evidence="1" key="1">
    <citation type="journal article" date="2020" name="Stud. Mycol.">
        <title>101 Dothideomycetes genomes: a test case for predicting lifestyles and emergence of pathogens.</title>
        <authorList>
            <person name="Haridas S."/>
            <person name="Albert R."/>
            <person name="Binder M."/>
            <person name="Bloem J."/>
            <person name="Labutti K."/>
            <person name="Salamov A."/>
            <person name="Andreopoulos B."/>
            <person name="Baker S."/>
            <person name="Barry K."/>
            <person name="Bills G."/>
            <person name="Bluhm B."/>
            <person name="Cannon C."/>
            <person name="Castanera R."/>
            <person name="Culley D."/>
            <person name="Daum C."/>
            <person name="Ezra D."/>
            <person name="Gonzalez J."/>
            <person name="Henrissat B."/>
            <person name="Kuo A."/>
            <person name="Liang C."/>
            <person name="Lipzen A."/>
            <person name="Lutzoni F."/>
            <person name="Magnuson J."/>
            <person name="Mondo S."/>
            <person name="Nolan M."/>
            <person name="Ohm R."/>
            <person name="Pangilinan J."/>
            <person name="Park H.-J."/>
            <person name="Ramirez L."/>
            <person name="Alfaro M."/>
            <person name="Sun H."/>
            <person name="Tritt A."/>
            <person name="Yoshinaga Y."/>
            <person name="Zwiers L.-H."/>
            <person name="Turgeon B."/>
            <person name="Goodwin S."/>
            <person name="Spatafora J."/>
            <person name="Crous P."/>
            <person name="Grigoriev I."/>
        </authorList>
    </citation>
    <scope>NUCLEOTIDE SEQUENCE</scope>
    <source>
        <strain evidence="1">ATCC 36951</strain>
    </source>
</reference>
<name>A0A6A6CPS4_ZASCE</name>
<dbReference type="AlphaFoldDB" id="A0A6A6CPS4"/>
<dbReference type="PANTHER" id="PTHR24148:SF64">
    <property type="entry name" value="HETEROKARYON INCOMPATIBILITY DOMAIN-CONTAINING PROTEIN"/>
    <property type="match status" value="1"/>
</dbReference>
<proteinExistence type="predicted"/>
<protein>
    <submittedName>
        <fullName evidence="1">Uncharacterized protein</fullName>
    </submittedName>
</protein>
<dbReference type="InterPro" id="IPR052895">
    <property type="entry name" value="HetReg/Transcr_Mod"/>
</dbReference>
<gene>
    <name evidence="1" type="ORF">M409DRAFT_21668</name>
</gene>
<dbReference type="GeneID" id="54559239"/>
<accession>A0A6A6CPS4</accession>